<comment type="catalytic activity">
    <reaction evidence="1">
        <text>ATP-independent breakage of single-stranded DNA, followed by passage and rejoining.</text>
        <dbReference type="EC" id="5.6.2.1"/>
    </reaction>
</comment>
<dbReference type="InterPro" id="IPR049331">
    <property type="entry name" value="Top1B_N_bact"/>
</dbReference>
<dbReference type="SUPFAM" id="SSF56349">
    <property type="entry name" value="DNA breaking-rejoining enzymes"/>
    <property type="match status" value="1"/>
</dbReference>
<evidence type="ECO:0000259" key="8">
    <source>
        <dbReference type="Pfam" id="PF21338"/>
    </source>
</evidence>
<keyword evidence="5" id="KW-0238">DNA-binding</keyword>
<evidence type="ECO:0000256" key="4">
    <source>
        <dbReference type="ARBA" id="ARBA00023029"/>
    </source>
</evidence>
<evidence type="ECO:0000256" key="1">
    <source>
        <dbReference type="ARBA" id="ARBA00000213"/>
    </source>
</evidence>
<proteinExistence type="inferred from homology"/>
<evidence type="ECO:0000313" key="10">
    <source>
        <dbReference type="Proteomes" id="UP000654345"/>
    </source>
</evidence>
<evidence type="ECO:0000313" key="9">
    <source>
        <dbReference type="EMBL" id="GHO51593.1"/>
    </source>
</evidence>
<dbReference type="InterPro" id="IPR001631">
    <property type="entry name" value="TopoI"/>
</dbReference>
<dbReference type="EC" id="5.6.2.1" evidence="3"/>
<keyword evidence="4" id="KW-0799">Topoisomerase</keyword>
<dbReference type="RefSeq" id="WP_201368589.1">
    <property type="nucleotide sequence ID" value="NZ_BNJG01000001.1"/>
</dbReference>
<sequence length="366" mass="41489">MSIEQQSRQRQEACFEQPTAVESAHEAGLRYVTDSMPGITRKRAGRHFRYLDAQGEPVRDEKTLARIRSLVLPPAWKDVWICTRPNGHLQATGRDAKGRKQYRYHSQWREVRDATKYDSLVAFAHSLPALRQHLEQDLQRQGLTREKILATLVRLLDVASIRIGNEEYMRSNGSFGLTTMREGHVDIEGSTIHFCFIGKSGKVLTIDVEDRQLARIVKKCRELPGQELFQYVDSAGERHTLSSDDVNAYLQAVCGQAFTAKEFRTWTGTVVAVGALIELGRAETKTREKKNIGEAVDHAANYLGNTKAICRKCYVHPALFTSYSDGSLWQAVSSFEQHHAQKRFQGLSREEAIVLTLLEDFYGKCD</sequence>
<dbReference type="Gene3D" id="1.10.132.120">
    <property type="match status" value="1"/>
</dbReference>
<keyword evidence="6" id="KW-0413">Isomerase</keyword>
<reference evidence="9 10" key="1">
    <citation type="journal article" date="2021" name="Int. J. Syst. Evol. Microbiol.">
        <title>Reticulibacter mediterranei gen. nov., sp. nov., within the new family Reticulibacteraceae fam. nov., and Ktedonospora formicarum gen. nov., sp. nov., Ktedonobacter robiniae sp. nov., Dictyobacter formicarum sp. nov. and Dictyobacter arantiisoli sp. nov., belonging to the class Ktedonobacteria.</title>
        <authorList>
            <person name="Yabe S."/>
            <person name="Zheng Y."/>
            <person name="Wang C.M."/>
            <person name="Sakai Y."/>
            <person name="Abe K."/>
            <person name="Yokota A."/>
            <person name="Donadio S."/>
            <person name="Cavaletti L."/>
            <person name="Monciardini P."/>
        </authorList>
    </citation>
    <scope>NUCLEOTIDE SEQUENCE [LARGE SCALE GENOMIC DNA]</scope>
    <source>
        <strain evidence="9 10">SOSP1-30</strain>
    </source>
</reference>
<gene>
    <name evidence="9" type="ORF">KSB_00680</name>
</gene>
<dbReference type="InterPro" id="IPR035447">
    <property type="entry name" value="DNA_topo_I_N_sf"/>
</dbReference>
<organism evidence="9 10">
    <name type="scientific">Ktedonobacter robiniae</name>
    <dbReference type="NCBI Taxonomy" id="2778365"/>
    <lineage>
        <taxon>Bacteria</taxon>
        <taxon>Bacillati</taxon>
        <taxon>Chloroflexota</taxon>
        <taxon>Ktedonobacteria</taxon>
        <taxon>Ktedonobacterales</taxon>
        <taxon>Ktedonobacteraceae</taxon>
        <taxon>Ktedonobacter</taxon>
    </lineage>
</organism>
<name>A0ABQ3UFT8_9CHLR</name>
<dbReference type="PROSITE" id="PS52038">
    <property type="entry name" value="TOPO_IB_2"/>
    <property type="match status" value="1"/>
</dbReference>
<dbReference type="Pfam" id="PF01028">
    <property type="entry name" value="Topoisom_I"/>
    <property type="match status" value="1"/>
</dbReference>
<accession>A0ABQ3UFT8</accession>
<evidence type="ECO:0000256" key="3">
    <source>
        <dbReference type="ARBA" id="ARBA00012891"/>
    </source>
</evidence>
<comment type="caution">
    <text evidence="9">The sequence shown here is derived from an EMBL/GenBank/DDBJ whole genome shotgun (WGS) entry which is preliminary data.</text>
</comment>
<comment type="similarity">
    <text evidence="2">Belongs to the type IB topoisomerase family.</text>
</comment>
<dbReference type="InterPro" id="IPR013500">
    <property type="entry name" value="TopoI_cat_euk"/>
</dbReference>
<dbReference type="Pfam" id="PF21338">
    <property type="entry name" value="Top1B_N_bact"/>
    <property type="match status" value="1"/>
</dbReference>
<evidence type="ECO:0000256" key="6">
    <source>
        <dbReference type="ARBA" id="ARBA00023235"/>
    </source>
</evidence>
<keyword evidence="10" id="KW-1185">Reference proteome</keyword>
<evidence type="ECO:0000256" key="5">
    <source>
        <dbReference type="ARBA" id="ARBA00023125"/>
    </source>
</evidence>
<dbReference type="Gene3D" id="3.30.66.10">
    <property type="entry name" value="DNA topoisomerase I domain"/>
    <property type="match status" value="1"/>
</dbReference>
<dbReference type="InterPro" id="IPR014711">
    <property type="entry name" value="TopoI_cat_a-hlx-sub_euk"/>
</dbReference>
<dbReference type="Gene3D" id="3.90.15.10">
    <property type="entry name" value="Topoisomerase I, Chain A, domain 3"/>
    <property type="match status" value="1"/>
</dbReference>
<evidence type="ECO:0000259" key="7">
    <source>
        <dbReference type="Pfam" id="PF01028"/>
    </source>
</evidence>
<feature type="domain" description="DNA topoisomerase I catalytic core eukaryotic-type" evidence="7">
    <location>
        <begin position="106"/>
        <end position="318"/>
    </location>
</feature>
<dbReference type="EMBL" id="BNJG01000001">
    <property type="protein sequence ID" value="GHO51593.1"/>
    <property type="molecule type" value="Genomic_DNA"/>
</dbReference>
<dbReference type="InterPro" id="IPR011010">
    <property type="entry name" value="DNA_brk_join_enz"/>
</dbReference>
<dbReference type="Proteomes" id="UP000654345">
    <property type="component" value="Unassembled WGS sequence"/>
</dbReference>
<protein>
    <recommendedName>
        <fullName evidence="3">DNA topoisomerase</fullName>
        <ecNumber evidence="3">5.6.2.1</ecNumber>
    </recommendedName>
</protein>
<dbReference type="SUPFAM" id="SSF55869">
    <property type="entry name" value="DNA topoisomerase I domain"/>
    <property type="match status" value="1"/>
</dbReference>
<evidence type="ECO:0000256" key="2">
    <source>
        <dbReference type="ARBA" id="ARBA00006645"/>
    </source>
</evidence>
<feature type="domain" description="DNA topoisomerase IB N-terminal" evidence="8">
    <location>
        <begin position="47"/>
        <end position="95"/>
    </location>
</feature>
<dbReference type="PRINTS" id="PR00416">
    <property type="entry name" value="EUTPISMRASEI"/>
</dbReference>